<dbReference type="Proteomes" id="UP000076079">
    <property type="component" value="Chromosome"/>
</dbReference>
<dbReference type="SUPFAM" id="SSF56112">
    <property type="entry name" value="Protein kinase-like (PK-like)"/>
    <property type="match status" value="1"/>
</dbReference>
<feature type="domain" description="Protein kinase" evidence="1">
    <location>
        <begin position="42"/>
        <end position="228"/>
    </location>
</feature>
<proteinExistence type="predicted"/>
<dbReference type="EMBL" id="CP015136">
    <property type="protein sequence ID" value="AMY12111.1"/>
    <property type="molecule type" value="Genomic_DNA"/>
</dbReference>
<dbReference type="KEGG" id="abac:LuPra_05383"/>
<dbReference type="AlphaFoldDB" id="A0A143PUQ4"/>
<dbReference type="PROSITE" id="PS50011">
    <property type="entry name" value="PROTEIN_KINASE_DOM"/>
    <property type="match status" value="1"/>
</dbReference>
<dbReference type="RefSeq" id="WP_110173595.1">
    <property type="nucleotide sequence ID" value="NZ_CP015136.1"/>
</dbReference>
<dbReference type="InterPro" id="IPR011009">
    <property type="entry name" value="Kinase-like_dom_sf"/>
</dbReference>
<evidence type="ECO:0000313" key="3">
    <source>
        <dbReference type="Proteomes" id="UP000076079"/>
    </source>
</evidence>
<dbReference type="STRING" id="1855912.LuPra_05383"/>
<dbReference type="GO" id="GO:0005524">
    <property type="term" value="F:ATP binding"/>
    <property type="evidence" value="ECO:0007669"/>
    <property type="project" value="InterPro"/>
</dbReference>
<organism evidence="2 3">
    <name type="scientific">Luteitalea pratensis</name>
    <dbReference type="NCBI Taxonomy" id="1855912"/>
    <lineage>
        <taxon>Bacteria</taxon>
        <taxon>Pseudomonadati</taxon>
        <taxon>Acidobacteriota</taxon>
        <taxon>Vicinamibacteria</taxon>
        <taxon>Vicinamibacterales</taxon>
        <taxon>Vicinamibacteraceae</taxon>
        <taxon>Luteitalea</taxon>
    </lineage>
</organism>
<dbReference type="Gene3D" id="1.10.510.10">
    <property type="entry name" value="Transferase(Phosphotransferase) domain 1"/>
    <property type="match status" value="1"/>
</dbReference>
<gene>
    <name evidence="2" type="ORF">LuPra_05383</name>
</gene>
<accession>A0A143PUQ4</accession>
<dbReference type="InterPro" id="IPR000719">
    <property type="entry name" value="Prot_kinase_dom"/>
</dbReference>
<keyword evidence="3" id="KW-1185">Reference proteome</keyword>
<name>A0A143PUQ4_LUTPR</name>
<protein>
    <recommendedName>
        <fullName evidence="1">Protein kinase domain-containing protein</fullName>
    </recommendedName>
</protein>
<evidence type="ECO:0000313" key="2">
    <source>
        <dbReference type="EMBL" id="AMY12111.1"/>
    </source>
</evidence>
<sequence>MTDPARARCARHPDAVAHRGHCPACLLEHALAIPAGGEASILTIQLPLGSSATSSVWLVRDESSPEGHMLRLKTWRTPAPEDFLTRLTGLQARLDDWGHPRIPRVLASWLDETGCPAVLSEFRQGVPILDAVSSGALDPMCAQGLLSALADVLRAAHALGLAHGSIAGGNVIVRTGDEAADLLDFGMHAIFSPSRDQASLAMADRQGLISLERRLLDASHKASTGPSL</sequence>
<reference evidence="2 3" key="1">
    <citation type="journal article" date="2016" name="Genome Announc.">
        <title>First Complete Genome Sequence of a Subdivision 6 Acidobacterium Strain.</title>
        <authorList>
            <person name="Huang S."/>
            <person name="Vieira S."/>
            <person name="Bunk B."/>
            <person name="Riedel T."/>
            <person name="Sproer C."/>
            <person name="Overmann J."/>
        </authorList>
    </citation>
    <scope>NUCLEOTIDE SEQUENCE [LARGE SCALE GENOMIC DNA]</scope>
    <source>
        <strain evidence="3">DSM 100886 HEG_-6_39</strain>
    </source>
</reference>
<dbReference type="GO" id="GO:0004672">
    <property type="term" value="F:protein kinase activity"/>
    <property type="evidence" value="ECO:0007669"/>
    <property type="project" value="InterPro"/>
</dbReference>
<evidence type="ECO:0000259" key="1">
    <source>
        <dbReference type="PROSITE" id="PS50011"/>
    </source>
</evidence>
<reference evidence="3" key="2">
    <citation type="submission" date="2016-04" db="EMBL/GenBank/DDBJ databases">
        <title>First Complete Genome Sequence of a Subdivision 6 Acidobacterium.</title>
        <authorList>
            <person name="Huang S."/>
            <person name="Vieira S."/>
            <person name="Bunk B."/>
            <person name="Riedel T."/>
            <person name="Sproeer C."/>
            <person name="Overmann J."/>
        </authorList>
    </citation>
    <scope>NUCLEOTIDE SEQUENCE [LARGE SCALE GENOMIC DNA]</scope>
    <source>
        <strain evidence="3">DSM 100886 HEG_-6_39</strain>
    </source>
</reference>